<keyword evidence="5" id="KW-0539">Nucleus</keyword>
<dbReference type="EMBL" id="CAJHNH020000593">
    <property type="protein sequence ID" value="CAG5118698.1"/>
    <property type="molecule type" value="Genomic_DNA"/>
</dbReference>
<dbReference type="InterPro" id="IPR008721">
    <property type="entry name" value="ORC6_cyclin_first"/>
</dbReference>
<protein>
    <recommendedName>
        <fullName evidence="11">Origin recognition complex subunit 6</fullName>
    </recommendedName>
</protein>
<keyword evidence="3" id="KW-0235">DNA replication</keyword>
<dbReference type="GO" id="GO:0003677">
    <property type="term" value="F:DNA binding"/>
    <property type="evidence" value="ECO:0007669"/>
    <property type="project" value="UniProtKB-KW"/>
</dbReference>
<feature type="region of interest" description="Disordered" evidence="6">
    <location>
        <begin position="211"/>
        <end position="238"/>
    </location>
</feature>
<dbReference type="Pfam" id="PF05460">
    <property type="entry name" value="ORC6"/>
    <property type="match status" value="1"/>
</dbReference>
<keyword evidence="4" id="KW-0238">DNA-binding</keyword>
<dbReference type="OrthoDB" id="5552484at2759"/>
<gene>
    <name evidence="9" type="ORF">CUNI_LOCUS4256</name>
</gene>
<evidence type="ECO:0000313" key="9">
    <source>
        <dbReference type="EMBL" id="CAG5118698.1"/>
    </source>
</evidence>
<evidence type="ECO:0000256" key="2">
    <source>
        <dbReference type="ARBA" id="ARBA00010840"/>
    </source>
</evidence>
<organism evidence="9 10">
    <name type="scientific">Candidula unifasciata</name>
    <dbReference type="NCBI Taxonomy" id="100452"/>
    <lineage>
        <taxon>Eukaryota</taxon>
        <taxon>Metazoa</taxon>
        <taxon>Spiralia</taxon>
        <taxon>Lophotrochozoa</taxon>
        <taxon>Mollusca</taxon>
        <taxon>Gastropoda</taxon>
        <taxon>Heterobranchia</taxon>
        <taxon>Euthyneura</taxon>
        <taxon>Panpulmonata</taxon>
        <taxon>Eupulmonata</taxon>
        <taxon>Stylommatophora</taxon>
        <taxon>Helicina</taxon>
        <taxon>Helicoidea</taxon>
        <taxon>Geomitridae</taxon>
        <taxon>Candidula</taxon>
    </lineage>
</organism>
<proteinExistence type="inferred from homology"/>
<evidence type="ECO:0000256" key="5">
    <source>
        <dbReference type="ARBA" id="ARBA00023242"/>
    </source>
</evidence>
<feature type="domain" description="ORC6 first cyclin-like" evidence="7">
    <location>
        <begin position="15"/>
        <end position="95"/>
    </location>
</feature>
<evidence type="ECO:0000256" key="6">
    <source>
        <dbReference type="SAM" id="MobiDB-lite"/>
    </source>
</evidence>
<name>A0A8S3YQG8_9EUPU</name>
<dbReference type="InterPro" id="IPR054113">
    <property type="entry name" value="ORC6_cyclin-like_2nd"/>
</dbReference>
<dbReference type="GO" id="GO:0005664">
    <property type="term" value="C:nuclear origin of replication recognition complex"/>
    <property type="evidence" value="ECO:0007669"/>
    <property type="project" value="InterPro"/>
</dbReference>
<dbReference type="Proteomes" id="UP000678393">
    <property type="component" value="Unassembled WGS sequence"/>
</dbReference>
<evidence type="ECO:0000313" key="10">
    <source>
        <dbReference type="Proteomes" id="UP000678393"/>
    </source>
</evidence>
<comment type="subcellular location">
    <subcellularLocation>
        <location evidence="1">Nucleus</location>
    </subcellularLocation>
</comment>
<comment type="caution">
    <text evidence="9">The sequence shown here is derived from an EMBL/GenBank/DDBJ whole genome shotgun (WGS) entry which is preliminary data.</text>
</comment>
<dbReference type="PANTHER" id="PTHR13394">
    <property type="entry name" value="ORIGIN RECOGNITION COMPLEX SUBUNIT 6"/>
    <property type="match status" value="1"/>
</dbReference>
<keyword evidence="10" id="KW-1185">Reference proteome</keyword>
<dbReference type="AlphaFoldDB" id="A0A8S3YQG8"/>
<feature type="domain" description="ORC6 second cyclin-like" evidence="8">
    <location>
        <begin position="100"/>
        <end position="181"/>
    </location>
</feature>
<dbReference type="InterPro" id="IPR020529">
    <property type="entry name" value="ORC6_met/pln"/>
</dbReference>
<dbReference type="CDD" id="cd11583">
    <property type="entry name" value="Orc6_mid"/>
    <property type="match status" value="1"/>
</dbReference>
<dbReference type="GO" id="GO:0006270">
    <property type="term" value="P:DNA replication initiation"/>
    <property type="evidence" value="ECO:0007669"/>
    <property type="project" value="TreeGrafter"/>
</dbReference>
<evidence type="ECO:0008006" key="11">
    <source>
        <dbReference type="Google" id="ProtNLM"/>
    </source>
</evidence>
<evidence type="ECO:0000259" key="7">
    <source>
        <dbReference type="Pfam" id="PF05460"/>
    </source>
</evidence>
<dbReference type="Gene3D" id="1.10.472.10">
    <property type="entry name" value="Cyclin-like"/>
    <property type="match status" value="1"/>
</dbReference>
<sequence length="254" mass="28150">MAENRHIMEQLGEKLGVDRKVICKALELSELLEARAGIASLSALRLTGSCRHVICLDLAAKTSGHSLNQVDAVKLSSMNKKSYSEAVKVISSMLNLEEKMTLRELAVQFGCTGAVSLATDTLQRYISDQCGDVDFHAPMFLCAAVLVACRKLKQKIDVVKLKERSGAKKATLDRLTAQLGKYVDAPVGKTVRATSHKRTLIDMVEADIQADERSQTQRLEEDGEDRKDARQQKTSEADYQEWKRRILARAAKTS</sequence>
<evidence type="ECO:0000256" key="4">
    <source>
        <dbReference type="ARBA" id="ARBA00023125"/>
    </source>
</evidence>
<evidence type="ECO:0000259" key="8">
    <source>
        <dbReference type="Pfam" id="PF21913"/>
    </source>
</evidence>
<dbReference type="PANTHER" id="PTHR13394:SF0">
    <property type="entry name" value="ORIGIN RECOGNITION COMPLEX SUBUNIT 6"/>
    <property type="match status" value="1"/>
</dbReference>
<comment type="similarity">
    <text evidence="2">Belongs to the ORC6 family.</text>
</comment>
<accession>A0A8S3YQG8</accession>
<dbReference type="Pfam" id="PF21913">
    <property type="entry name" value="ORC6_2nd"/>
    <property type="match status" value="1"/>
</dbReference>
<evidence type="ECO:0000256" key="1">
    <source>
        <dbReference type="ARBA" id="ARBA00004123"/>
    </source>
</evidence>
<evidence type="ECO:0000256" key="3">
    <source>
        <dbReference type="ARBA" id="ARBA00022705"/>
    </source>
</evidence>
<reference evidence="9" key="1">
    <citation type="submission" date="2021-04" db="EMBL/GenBank/DDBJ databases">
        <authorList>
            <consortium name="Molecular Ecology Group"/>
        </authorList>
    </citation>
    <scope>NUCLEOTIDE SEQUENCE</scope>
</reference>